<sequence length="74" mass="7479">MADMGGQWRQSHGVEGRWTSSGGVGSVVLRRRDGAGAGAAGGVFDDEGATEDGDKVGRGTSQALGLMDLEQSVA</sequence>
<dbReference type="Gramene" id="BGIOSGA006853-TA">
    <property type="protein sequence ID" value="BGIOSGA006853-PA"/>
    <property type="gene ID" value="BGIOSGA006853"/>
</dbReference>
<dbReference type="Proteomes" id="UP000007015">
    <property type="component" value="Chromosome 2"/>
</dbReference>
<feature type="region of interest" description="Disordered" evidence="1">
    <location>
        <begin position="1"/>
        <end position="74"/>
    </location>
</feature>
<evidence type="ECO:0000313" key="3">
    <source>
        <dbReference type="Proteomes" id="UP000007015"/>
    </source>
</evidence>
<gene>
    <name evidence="2" type="ORF">OsI_06416</name>
</gene>
<organism evidence="2 3">
    <name type="scientific">Oryza sativa subsp. indica</name>
    <name type="common">Rice</name>
    <dbReference type="NCBI Taxonomy" id="39946"/>
    <lineage>
        <taxon>Eukaryota</taxon>
        <taxon>Viridiplantae</taxon>
        <taxon>Streptophyta</taxon>
        <taxon>Embryophyta</taxon>
        <taxon>Tracheophyta</taxon>
        <taxon>Spermatophyta</taxon>
        <taxon>Magnoliopsida</taxon>
        <taxon>Liliopsida</taxon>
        <taxon>Poales</taxon>
        <taxon>Poaceae</taxon>
        <taxon>BOP clade</taxon>
        <taxon>Oryzoideae</taxon>
        <taxon>Oryzeae</taxon>
        <taxon>Oryzinae</taxon>
        <taxon>Oryza</taxon>
        <taxon>Oryza sativa</taxon>
    </lineage>
</organism>
<name>A2X2J8_ORYSI</name>
<proteinExistence type="predicted"/>
<reference evidence="2 3" key="1">
    <citation type="journal article" date="2005" name="PLoS Biol.">
        <title>The genomes of Oryza sativa: a history of duplications.</title>
        <authorList>
            <person name="Yu J."/>
            <person name="Wang J."/>
            <person name="Lin W."/>
            <person name="Li S."/>
            <person name="Li H."/>
            <person name="Zhou J."/>
            <person name="Ni P."/>
            <person name="Dong W."/>
            <person name="Hu S."/>
            <person name="Zeng C."/>
            <person name="Zhang J."/>
            <person name="Zhang Y."/>
            <person name="Li R."/>
            <person name="Xu Z."/>
            <person name="Li S."/>
            <person name="Li X."/>
            <person name="Zheng H."/>
            <person name="Cong L."/>
            <person name="Lin L."/>
            <person name="Yin J."/>
            <person name="Geng J."/>
            <person name="Li G."/>
            <person name="Shi J."/>
            <person name="Liu J."/>
            <person name="Lv H."/>
            <person name="Li J."/>
            <person name="Wang J."/>
            <person name="Deng Y."/>
            <person name="Ran L."/>
            <person name="Shi X."/>
            <person name="Wang X."/>
            <person name="Wu Q."/>
            <person name="Li C."/>
            <person name="Ren X."/>
            <person name="Wang J."/>
            <person name="Wang X."/>
            <person name="Li D."/>
            <person name="Liu D."/>
            <person name="Zhang X."/>
            <person name="Ji Z."/>
            <person name="Zhao W."/>
            <person name="Sun Y."/>
            <person name="Zhang Z."/>
            <person name="Bao J."/>
            <person name="Han Y."/>
            <person name="Dong L."/>
            <person name="Ji J."/>
            <person name="Chen P."/>
            <person name="Wu S."/>
            <person name="Liu J."/>
            <person name="Xiao Y."/>
            <person name="Bu D."/>
            <person name="Tan J."/>
            <person name="Yang L."/>
            <person name="Ye C."/>
            <person name="Zhang J."/>
            <person name="Xu J."/>
            <person name="Zhou Y."/>
            <person name="Yu Y."/>
            <person name="Zhang B."/>
            <person name="Zhuang S."/>
            <person name="Wei H."/>
            <person name="Liu B."/>
            <person name="Lei M."/>
            <person name="Yu H."/>
            <person name="Li Y."/>
            <person name="Xu H."/>
            <person name="Wei S."/>
            <person name="He X."/>
            <person name="Fang L."/>
            <person name="Zhang Z."/>
            <person name="Zhang Y."/>
            <person name="Huang X."/>
            <person name="Su Z."/>
            <person name="Tong W."/>
            <person name="Li J."/>
            <person name="Tong Z."/>
            <person name="Li S."/>
            <person name="Ye J."/>
            <person name="Wang L."/>
            <person name="Fang L."/>
            <person name="Lei T."/>
            <person name="Chen C."/>
            <person name="Chen H."/>
            <person name="Xu Z."/>
            <person name="Li H."/>
            <person name="Huang H."/>
            <person name="Zhang F."/>
            <person name="Xu H."/>
            <person name="Li N."/>
            <person name="Zhao C."/>
            <person name="Li S."/>
            <person name="Dong L."/>
            <person name="Huang Y."/>
            <person name="Li L."/>
            <person name="Xi Y."/>
            <person name="Qi Q."/>
            <person name="Li W."/>
            <person name="Zhang B."/>
            <person name="Hu W."/>
            <person name="Zhang Y."/>
            <person name="Tian X."/>
            <person name="Jiao Y."/>
            <person name="Liang X."/>
            <person name="Jin J."/>
            <person name="Gao L."/>
            <person name="Zheng W."/>
            <person name="Hao B."/>
            <person name="Liu S."/>
            <person name="Wang W."/>
            <person name="Yuan L."/>
            <person name="Cao M."/>
            <person name="McDermott J."/>
            <person name="Samudrala R."/>
            <person name="Wang J."/>
            <person name="Wong G.K."/>
            <person name="Yang H."/>
        </authorList>
    </citation>
    <scope>NUCLEOTIDE SEQUENCE [LARGE SCALE GENOMIC DNA]</scope>
    <source>
        <strain evidence="3">cv. 93-11</strain>
    </source>
</reference>
<accession>A2X2J8</accession>
<evidence type="ECO:0000313" key="2">
    <source>
        <dbReference type="EMBL" id="EAY85058.1"/>
    </source>
</evidence>
<protein>
    <submittedName>
        <fullName evidence="2">Uncharacterized protein</fullName>
    </submittedName>
</protein>
<evidence type="ECO:0000256" key="1">
    <source>
        <dbReference type="SAM" id="MobiDB-lite"/>
    </source>
</evidence>
<dbReference type="EMBL" id="CM000127">
    <property type="protein sequence ID" value="EAY85058.1"/>
    <property type="molecule type" value="Genomic_DNA"/>
</dbReference>
<dbReference type="HOGENOM" id="CLU_2692145_0_0_1"/>
<keyword evidence="3" id="KW-1185">Reference proteome</keyword>
<dbReference type="AlphaFoldDB" id="A2X2J8"/>